<dbReference type="InterPro" id="IPR020846">
    <property type="entry name" value="MFS_dom"/>
</dbReference>
<feature type="transmembrane region" description="Helical" evidence="7">
    <location>
        <begin position="333"/>
        <end position="352"/>
    </location>
</feature>
<dbReference type="PROSITE" id="PS50850">
    <property type="entry name" value="MFS"/>
    <property type="match status" value="1"/>
</dbReference>
<evidence type="ECO:0000313" key="9">
    <source>
        <dbReference type="EMBL" id="SFA78216.1"/>
    </source>
</evidence>
<feature type="transmembrane region" description="Helical" evidence="7">
    <location>
        <begin position="137"/>
        <end position="157"/>
    </location>
</feature>
<dbReference type="PANTHER" id="PTHR42718:SF47">
    <property type="entry name" value="METHYL VIOLOGEN RESISTANCE PROTEIN SMVA"/>
    <property type="match status" value="1"/>
</dbReference>
<dbReference type="PROSITE" id="PS00216">
    <property type="entry name" value="SUGAR_TRANSPORT_1"/>
    <property type="match status" value="1"/>
</dbReference>
<feature type="transmembrane region" description="Helical" evidence="7">
    <location>
        <begin position="268"/>
        <end position="289"/>
    </location>
</feature>
<feature type="transmembrane region" description="Helical" evidence="7">
    <location>
        <begin position="437"/>
        <end position="459"/>
    </location>
</feature>
<evidence type="ECO:0000256" key="1">
    <source>
        <dbReference type="ARBA" id="ARBA00004651"/>
    </source>
</evidence>
<reference evidence="10" key="1">
    <citation type="submission" date="2016-10" db="EMBL/GenBank/DDBJ databases">
        <authorList>
            <person name="Varghese N."/>
            <person name="Submissions S."/>
        </authorList>
    </citation>
    <scope>NUCLEOTIDE SEQUENCE [LARGE SCALE GENOMIC DNA]</scope>
    <source>
        <strain evidence="10">CGMCC 4.3568</strain>
    </source>
</reference>
<feature type="transmembrane region" description="Helical" evidence="7">
    <location>
        <begin position="202"/>
        <end position="221"/>
    </location>
</feature>
<evidence type="ECO:0000256" key="4">
    <source>
        <dbReference type="ARBA" id="ARBA00022692"/>
    </source>
</evidence>
<evidence type="ECO:0000256" key="7">
    <source>
        <dbReference type="SAM" id="Phobius"/>
    </source>
</evidence>
<dbReference type="EMBL" id="FOKG01000001">
    <property type="protein sequence ID" value="SFA78216.1"/>
    <property type="molecule type" value="Genomic_DNA"/>
</dbReference>
<evidence type="ECO:0000256" key="5">
    <source>
        <dbReference type="ARBA" id="ARBA00022989"/>
    </source>
</evidence>
<dbReference type="Pfam" id="PF07690">
    <property type="entry name" value="MFS_1"/>
    <property type="match status" value="1"/>
</dbReference>
<feature type="transmembrane region" description="Helical" evidence="7">
    <location>
        <begin position="169"/>
        <end position="190"/>
    </location>
</feature>
<comment type="subcellular location">
    <subcellularLocation>
        <location evidence="1">Cell membrane</location>
        <topology evidence="1">Multi-pass membrane protein</topology>
    </subcellularLocation>
</comment>
<dbReference type="GO" id="GO:0022857">
    <property type="term" value="F:transmembrane transporter activity"/>
    <property type="evidence" value="ECO:0007669"/>
    <property type="project" value="InterPro"/>
</dbReference>
<feature type="transmembrane region" description="Helical" evidence="7">
    <location>
        <begin position="56"/>
        <end position="73"/>
    </location>
</feature>
<evidence type="ECO:0000259" key="8">
    <source>
        <dbReference type="PROSITE" id="PS50850"/>
    </source>
</evidence>
<feature type="domain" description="Major facilitator superfamily (MFS) profile" evidence="8">
    <location>
        <begin position="14"/>
        <end position="464"/>
    </location>
</feature>
<feature type="transmembrane region" description="Helical" evidence="7">
    <location>
        <begin position="358"/>
        <end position="379"/>
    </location>
</feature>
<evidence type="ECO:0000256" key="6">
    <source>
        <dbReference type="ARBA" id="ARBA00023136"/>
    </source>
</evidence>
<sequence>MPIDQGITARNWATLGVLAIVMFLGGTDMTKVAVALPAMASDIGLGPINTLWAADSYALAAGASLVPSAVLADRYGRKRIYLTGLGVALAAAALATMAESSEVLILTRAGQGLGSAMLIAATVAIIRITFRGSDHRAVAYGVWTASFSAGSALGPMLGGALVELGHWRWVFLVNLPVLGVCLILALIVLTESKNPDAPVLDAASTLLSAGAVGLLIAGLKMLPEQQIPFWTTIVVLAGGMAAAVSFVIRQLRMYRPFLDVRLFTQRNFAVAAVVVMVTNGVFTAVIFILTQRFQLVHGMSAVHAGITLMPLAISSALGGIVGPATQRRLGQNSTLVCGVALTSVGLLLLTTVGPAIQMITWLFIGVGAGVVMAIGANAIMNAAPEQRTADAGAVQESSFALGAGGGIATLGALSMYLDQTQGIPGPSGFYDQGATAALAIAAIAYTCFAIVAAVVLLGGRKEAEK</sequence>
<feature type="transmembrane region" description="Helical" evidence="7">
    <location>
        <begin position="110"/>
        <end position="130"/>
    </location>
</feature>
<dbReference type="InterPro" id="IPR005829">
    <property type="entry name" value="Sugar_transporter_CS"/>
</dbReference>
<name>A0A1I0VRB0_9PSEU</name>
<feature type="transmembrane region" description="Helical" evidence="7">
    <location>
        <begin position="227"/>
        <end position="248"/>
    </location>
</feature>
<feature type="transmembrane region" description="Helical" evidence="7">
    <location>
        <begin position="301"/>
        <end position="321"/>
    </location>
</feature>
<dbReference type="Gene3D" id="1.20.1720.10">
    <property type="entry name" value="Multidrug resistance protein D"/>
    <property type="match status" value="1"/>
</dbReference>
<dbReference type="Gene3D" id="1.20.1250.20">
    <property type="entry name" value="MFS general substrate transporter like domains"/>
    <property type="match status" value="1"/>
</dbReference>
<dbReference type="InterPro" id="IPR036259">
    <property type="entry name" value="MFS_trans_sf"/>
</dbReference>
<keyword evidence="5 7" id="KW-1133">Transmembrane helix</keyword>
<keyword evidence="10" id="KW-1185">Reference proteome</keyword>
<accession>A0A1I0VRB0</accession>
<evidence type="ECO:0000313" key="10">
    <source>
        <dbReference type="Proteomes" id="UP000243799"/>
    </source>
</evidence>
<dbReference type="RefSeq" id="WP_091668488.1">
    <property type="nucleotide sequence ID" value="NZ_FOKG01000001.1"/>
</dbReference>
<feature type="transmembrane region" description="Helical" evidence="7">
    <location>
        <begin position="80"/>
        <end position="98"/>
    </location>
</feature>
<dbReference type="OrthoDB" id="9807274at2"/>
<dbReference type="Proteomes" id="UP000243799">
    <property type="component" value="Unassembled WGS sequence"/>
</dbReference>
<dbReference type="CDD" id="cd17321">
    <property type="entry name" value="MFS_MMR_MDR_like"/>
    <property type="match status" value="1"/>
</dbReference>
<gene>
    <name evidence="9" type="ORF">SAMN05216266_101394</name>
</gene>
<keyword evidence="4 7" id="KW-0812">Transmembrane</keyword>
<keyword evidence="6 7" id="KW-0472">Membrane</keyword>
<evidence type="ECO:0000256" key="2">
    <source>
        <dbReference type="ARBA" id="ARBA00022448"/>
    </source>
</evidence>
<proteinExistence type="predicted"/>
<dbReference type="AlphaFoldDB" id="A0A1I0VRB0"/>
<dbReference type="InterPro" id="IPR011701">
    <property type="entry name" value="MFS"/>
</dbReference>
<dbReference type="GO" id="GO:0005886">
    <property type="term" value="C:plasma membrane"/>
    <property type="evidence" value="ECO:0007669"/>
    <property type="project" value="UniProtKB-SubCell"/>
</dbReference>
<dbReference type="SUPFAM" id="SSF103473">
    <property type="entry name" value="MFS general substrate transporter"/>
    <property type="match status" value="1"/>
</dbReference>
<keyword evidence="2" id="KW-0813">Transport</keyword>
<organism evidence="9 10">
    <name type="scientific">Amycolatopsis marina</name>
    <dbReference type="NCBI Taxonomy" id="490629"/>
    <lineage>
        <taxon>Bacteria</taxon>
        <taxon>Bacillati</taxon>
        <taxon>Actinomycetota</taxon>
        <taxon>Actinomycetes</taxon>
        <taxon>Pseudonocardiales</taxon>
        <taxon>Pseudonocardiaceae</taxon>
        <taxon>Amycolatopsis</taxon>
    </lineage>
</organism>
<dbReference type="STRING" id="490629.SAMN05216266_101394"/>
<feature type="transmembrane region" description="Helical" evidence="7">
    <location>
        <begin position="12"/>
        <end position="36"/>
    </location>
</feature>
<feature type="transmembrane region" description="Helical" evidence="7">
    <location>
        <begin position="399"/>
        <end position="417"/>
    </location>
</feature>
<dbReference type="PANTHER" id="PTHR42718">
    <property type="entry name" value="MAJOR FACILITATOR SUPERFAMILY MULTIDRUG TRANSPORTER MFSC"/>
    <property type="match status" value="1"/>
</dbReference>
<protein>
    <submittedName>
        <fullName evidence="9">MFS transporter, DHA2 family, multidrug resistance protein</fullName>
    </submittedName>
</protein>
<keyword evidence="3" id="KW-1003">Cell membrane</keyword>
<evidence type="ECO:0000256" key="3">
    <source>
        <dbReference type="ARBA" id="ARBA00022475"/>
    </source>
</evidence>